<accession>A0ABY5KXG4</accession>
<evidence type="ECO:0008006" key="4">
    <source>
        <dbReference type="Google" id="ProtNLM"/>
    </source>
</evidence>
<evidence type="ECO:0000313" key="3">
    <source>
        <dbReference type="Proteomes" id="UP001316189"/>
    </source>
</evidence>
<dbReference type="EMBL" id="CP101988">
    <property type="protein sequence ID" value="UUI75200.1"/>
    <property type="molecule type" value="Genomic_DNA"/>
</dbReference>
<protein>
    <recommendedName>
        <fullName evidence="4">PGAP1-like protein</fullName>
    </recommendedName>
</protein>
<dbReference type="SUPFAM" id="SSF53474">
    <property type="entry name" value="alpha/beta-Hydrolases"/>
    <property type="match status" value="1"/>
</dbReference>
<gene>
    <name evidence="2" type="ORF">NP064_15755</name>
</gene>
<reference evidence="2 3" key="1">
    <citation type="submission" date="2022-07" db="EMBL/GenBank/DDBJ databases">
        <title>Novel species in genus cellulomonas.</title>
        <authorList>
            <person name="Ye L."/>
        </authorList>
    </citation>
    <scope>NUCLEOTIDE SEQUENCE [LARGE SCALE GENOMIC DNA]</scope>
    <source>
        <strain evidence="3">zg-Y338</strain>
    </source>
</reference>
<feature type="region of interest" description="Disordered" evidence="1">
    <location>
        <begin position="465"/>
        <end position="499"/>
    </location>
</feature>
<dbReference type="RefSeq" id="WP_227569906.1">
    <property type="nucleotide sequence ID" value="NZ_CP101988.1"/>
</dbReference>
<evidence type="ECO:0000256" key="1">
    <source>
        <dbReference type="SAM" id="MobiDB-lite"/>
    </source>
</evidence>
<sequence>MTDLGPGIEVSGGWGGTVARLDDLHHAVHTLQGAARRLDDAAAALAAAERATWAGDAALGSARTARTTLAPLLSGLGSPGETAEALRALARSLQAAAEGYRQAESAVERTVRRLVGAQASWAGEGPLAGPVAWITGVHTVGAVGLVALLGKARTGRWPEATSIVRTGGVELMLHGAASHLQALRKGFQLWPRHPVGGASQPLARLLRERSVTVAALGAGRTLQGADRPRDDAALLRLIGEAYPGEASGGRGVVSVVRFDQPDGTRSWAVAIPGTQQSGPDGDNPMRATTNLSLMAGAPDGPSALVLEALDQAGAQPGEAVLLAGHSQGGMVAMAVAAGAVASGRHTITHVLTAGSPVAGMTTPPGVTTKHLEHSTDIVPALDGLPSPDEARRITVRVDLKSSADPVDRIASRDLIDSHAISTYARTAERVEAAGQGDPSLKGWRDSVDQQVYGPEGTVATLTQFQGSQPVAEAGGPPSTVGGLPPVPSLRPLVHPASSR</sequence>
<proteinExistence type="predicted"/>
<keyword evidence="3" id="KW-1185">Reference proteome</keyword>
<dbReference type="Proteomes" id="UP001316189">
    <property type="component" value="Chromosome"/>
</dbReference>
<evidence type="ECO:0000313" key="2">
    <source>
        <dbReference type="EMBL" id="UUI75200.1"/>
    </source>
</evidence>
<name>A0ABY5KXG4_9CELL</name>
<dbReference type="InterPro" id="IPR029058">
    <property type="entry name" value="AB_hydrolase_fold"/>
</dbReference>
<dbReference type="Gene3D" id="3.40.50.1820">
    <property type="entry name" value="alpha/beta hydrolase"/>
    <property type="match status" value="1"/>
</dbReference>
<organism evidence="2 3">
    <name type="scientific">Cellulomonas chengniuliangii</name>
    <dbReference type="NCBI Taxonomy" id="2968084"/>
    <lineage>
        <taxon>Bacteria</taxon>
        <taxon>Bacillati</taxon>
        <taxon>Actinomycetota</taxon>
        <taxon>Actinomycetes</taxon>
        <taxon>Micrococcales</taxon>
        <taxon>Cellulomonadaceae</taxon>
        <taxon>Cellulomonas</taxon>
    </lineage>
</organism>